<organism evidence="2 3">
    <name type="scientific">Thermoclostridium stercorarium (strain ATCC 35414 / DSM 8532 / NCIMB 11754)</name>
    <name type="common">Clostridium stercorarium</name>
    <dbReference type="NCBI Taxonomy" id="1121335"/>
    <lineage>
        <taxon>Bacteria</taxon>
        <taxon>Bacillati</taxon>
        <taxon>Bacillota</taxon>
        <taxon>Clostridia</taxon>
        <taxon>Eubacteriales</taxon>
        <taxon>Oscillospiraceae</taxon>
        <taxon>Thermoclostridium</taxon>
    </lineage>
</organism>
<sequence>MKHVMNYKKPAFWVIIASVVTCIVVAVCFLTNPKDSDSKRIDPFGKYYKVRDIIYESGAYAFSYTTETTPKYYVTNEKELLVLEDKSSTSWLNAGTFEEVGLTKDNFDRYFRGVRGSASSLRSNNQKAWRLLVNDSPDTVFYYLLLQKNGDVYLTYGYYDASEKDDPASDDTSIRWVFSLIEDELN</sequence>
<protein>
    <submittedName>
        <fullName evidence="2">Uncharacterized protein</fullName>
    </submittedName>
</protein>
<accession>L7VQ24</accession>
<keyword evidence="1" id="KW-1133">Transmembrane helix</keyword>
<evidence type="ECO:0000256" key="1">
    <source>
        <dbReference type="SAM" id="Phobius"/>
    </source>
</evidence>
<dbReference type="STRING" id="1121335.Cst_c19300"/>
<keyword evidence="1" id="KW-0472">Membrane</keyword>
<dbReference type="KEGG" id="css:Cst_c19300"/>
<dbReference type="AlphaFoldDB" id="L7VQ24"/>
<name>L7VQ24_THES1</name>
<reference evidence="2 3" key="1">
    <citation type="journal article" date="2013" name="Genome Announc.">
        <title>Complete genome sequence of Clostridium stercorarium subsp. stercorarium strain DSM 8532, a thermophilic degrader of plant cell wall fibers.</title>
        <authorList>
            <person name="Poehlein A."/>
            <person name="Zverlov V.V."/>
            <person name="Daniel R."/>
            <person name="Schwarz W.H."/>
            <person name="Liebl W."/>
        </authorList>
    </citation>
    <scope>NUCLEOTIDE SEQUENCE [LARGE SCALE GENOMIC DNA]</scope>
    <source>
        <strain evidence="3">ATCC 35414 / DSM 8532 / NCIMB 11754</strain>
    </source>
</reference>
<keyword evidence="1" id="KW-0812">Transmembrane</keyword>
<evidence type="ECO:0000313" key="2">
    <source>
        <dbReference type="EMBL" id="AGC68907.1"/>
    </source>
</evidence>
<gene>
    <name evidence="2" type="ordered locus">Cst_c19300</name>
</gene>
<dbReference type="Proteomes" id="UP000011220">
    <property type="component" value="Chromosome"/>
</dbReference>
<dbReference type="EMBL" id="CP004044">
    <property type="protein sequence ID" value="AGC68907.1"/>
    <property type="molecule type" value="Genomic_DNA"/>
</dbReference>
<dbReference type="PATRIC" id="fig|1121335.3.peg.1931"/>
<proteinExistence type="predicted"/>
<evidence type="ECO:0000313" key="3">
    <source>
        <dbReference type="Proteomes" id="UP000011220"/>
    </source>
</evidence>
<feature type="transmembrane region" description="Helical" evidence="1">
    <location>
        <begin position="12"/>
        <end position="31"/>
    </location>
</feature>
<keyword evidence="3" id="KW-1185">Reference proteome</keyword>